<organism evidence="2 3">
    <name type="scientific">Teladorsagia circumcincta</name>
    <name type="common">Brown stomach worm</name>
    <name type="synonym">Ostertagia circumcincta</name>
    <dbReference type="NCBI Taxonomy" id="45464"/>
    <lineage>
        <taxon>Eukaryota</taxon>
        <taxon>Metazoa</taxon>
        <taxon>Ecdysozoa</taxon>
        <taxon>Nematoda</taxon>
        <taxon>Chromadorea</taxon>
        <taxon>Rhabditida</taxon>
        <taxon>Rhabditina</taxon>
        <taxon>Rhabditomorpha</taxon>
        <taxon>Strongyloidea</taxon>
        <taxon>Trichostrongylidae</taxon>
        <taxon>Teladorsagia</taxon>
    </lineage>
</organism>
<evidence type="ECO:0008006" key="4">
    <source>
        <dbReference type="Google" id="ProtNLM"/>
    </source>
</evidence>
<keyword evidence="1" id="KW-1133">Transmembrane helix</keyword>
<gene>
    <name evidence="2" type="ORF">TELCIR_05965</name>
</gene>
<evidence type="ECO:0000256" key="1">
    <source>
        <dbReference type="SAM" id="Phobius"/>
    </source>
</evidence>
<sequence>MAPACDRDPHDGLAINNAWKTLIDSGLVKKHSKSYLKAIYSSASSPWNSVCVLVLVICAVVLGFIIKLN</sequence>
<reference evidence="2 3" key="1">
    <citation type="submission" date="2015-09" db="EMBL/GenBank/DDBJ databases">
        <title>Draft genome of the parasitic nematode Teladorsagia circumcincta isolate WARC Sus (inbred).</title>
        <authorList>
            <person name="Mitreva M."/>
        </authorList>
    </citation>
    <scope>NUCLEOTIDE SEQUENCE [LARGE SCALE GENOMIC DNA]</scope>
    <source>
        <strain evidence="2 3">S</strain>
    </source>
</reference>
<proteinExistence type="predicted"/>
<dbReference type="AlphaFoldDB" id="A0A2G9UPE1"/>
<accession>A0A2G9UPE1</accession>
<protein>
    <recommendedName>
        <fullName evidence="4">Transmembrane protein</fullName>
    </recommendedName>
</protein>
<evidence type="ECO:0000313" key="3">
    <source>
        <dbReference type="Proteomes" id="UP000230423"/>
    </source>
</evidence>
<dbReference type="OrthoDB" id="5849700at2759"/>
<evidence type="ECO:0000313" key="2">
    <source>
        <dbReference type="EMBL" id="PIO72118.1"/>
    </source>
</evidence>
<keyword evidence="3" id="KW-1185">Reference proteome</keyword>
<feature type="transmembrane region" description="Helical" evidence="1">
    <location>
        <begin position="47"/>
        <end position="66"/>
    </location>
</feature>
<name>A0A2G9UPE1_TELCI</name>
<keyword evidence="1" id="KW-0472">Membrane</keyword>
<keyword evidence="1" id="KW-0812">Transmembrane</keyword>
<dbReference type="EMBL" id="KZ345765">
    <property type="protein sequence ID" value="PIO72118.1"/>
    <property type="molecule type" value="Genomic_DNA"/>
</dbReference>
<dbReference type="Proteomes" id="UP000230423">
    <property type="component" value="Unassembled WGS sequence"/>
</dbReference>